<sequence>MKRLGIVLSLFALVLIFTTACTKSNTNTETKNTSKQTQTEQTFQQEEEVTPLQLLKETQKKISAISGYKFSRITIEKNNTTTNNNTETGEEQLNPQVAHFTNSKNNEYYYDKQSIYMKKDGQWVKGANKDGKVLVSVLFTNNVAFFLENLGTKEELPGITVTKKDYVYVLTIDYLIFKDPKMTESEFIASKKQIKTRKTELTVDANTFEPKKYTFHYESLDGKRIRSVDLDLVPYSAPITIPIEVISQAKTPVSQ</sequence>
<proteinExistence type="predicted"/>
<keyword evidence="4" id="KW-1185">Reference proteome</keyword>
<accession>A0A6I4VRP7</accession>
<keyword evidence="2" id="KW-0732">Signal</keyword>
<evidence type="ECO:0008006" key="5">
    <source>
        <dbReference type="Google" id="ProtNLM"/>
    </source>
</evidence>
<evidence type="ECO:0000256" key="2">
    <source>
        <dbReference type="SAM" id="SignalP"/>
    </source>
</evidence>
<protein>
    <recommendedName>
        <fullName evidence="5">DUF3298 domain-containing protein</fullName>
    </recommendedName>
</protein>
<dbReference type="PROSITE" id="PS51257">
    <property type="entry name" value="PROKAR_LIPOPROTEIN"/>
    <property type="match status" value="1"/>
</dbReference>
<evidence type="ECO:0000256" key="1">
    <source>
        <dbReference type="SAM" id="MobiDB-lite"/>
    </source>
</evidence>
<dbReference type="EMBL" id="WUUL01000002">
    <property type="protein sequence ID" value="MXQ52955.1"/>
    <property type="molecule type" value="Genomic_DNA"/>
</dbReference>
<evidence type="ECO:0000313" key="3">
    <source>
        <dbReference type="EMBL" id="MXQ52955.1"/>
    </source>
</evidence>
<dbReference type="AlphaFoldDB" id="A0A6I4VRP7"/>
<feature type="compositionally biased region" description="Low complexity" evidence="1">
    <location>
        <begin position="25"/>
        <end position="44"/>
    </location>
</feature>
<feature type="signal peptide" evidence="2">
    <location>
        <begin position="1"/>
        <end position="22"/>
    </location>
</feature>
<dbReference type="Proteomes" id="UP000430692">
    <property type="component" value="Unassembled WGS sequence"/>
</dbReference>
<gene>
    <name evidence="3" type="ORF">GSM42_04240</name>
</gene>
<feature type="region of interest" description="Disordered" evidence="1">
    <location>
        <begin position="25"/>
        <end position="48"/>
    </location>
</feature>
<evidence type="ECO:0000313" key="4">
    <source>
        <dbReference type="Proteomes" id="UP000430692"/>
    </source>
</evidence>
<name>A0A6I4VRP7_9BACL</name>
<organism evidence="3 4">
    <name type="scientific">Shimazuella alba</name>
    <dbReference type="NCBI Taxonomy" id="2690964"/>
    <lineage>
        <taxon>Bacteria</taxon>
        <taxon>Bacillati</taxon>
        <taxon>Bacillota</taxon>
        <taxon>Bacilli</taxon>
        <taxon>Bacillales</taxon>
        <taxon>Thermoactinomycetaceae</taxon>
        <taxon>Shimazuella</taxon>
    </lineage>
</organism>
<dbReference type="RefSeq" id="WP_160800294.1">
    <property type="nucleotide sequence ID" value="NZ_WUUL01000002.1"/>
</dbReference>
<reference evidence="3 4" key="1">
    <citation type="submission" date="2019-12" db="EMBL/GenBank/DDBJ databases">
        <title>Whole-genome analyses of novel actinobacteria.</title>
        <authorList>
            <person name="Sahin N."/>
            <person name="Saygin H."/>
        </authorList>
    </citation>
    <scope>NUCLEOTIDE SEQUENCE [LARGE SCALE GENOMIC DNA]</scope>
    <source>
        <strain evidence="3 4">KC615</strain>
    </source>
</reference>
<feature type="chain" id="PRO_5026320654" description="DUF3298 domain-containing protein" evidence="2">
    <location>
        <begin position="23"/>
        <end position="255"/>
    </location>
</feature>
<comment type="caution">
    <text evidence="3">The sequence shown here is derived from an EMBL/GenBank/DDBJ whole genome shotgun (WGS) entry which is preliminary data.</text>
</comment>